<proteinExistence type="inferred from homology"/>
<feature type="domain" description="Glycosyltransferase 2-like" evidence="6">
    <location>
        <begin position="18"/>
        <end position="147"/>
    </location>
</feature>
<dbReference type="EMBL" id="FQVB01000005">
    <property type="protein sequence ID" value="SHE56876.1"/>
    <property type="molecule type" value="Genomic_DNA"/>
</dbReference>
<dbReference type="InterPro" id="IPR050256">
    <property type="entry name" value="Glycosyltransferase_2"/>
</dbReference>
<evidence type="ECO:0000256" key="4">
    <source>
        <dbReference type="ARBA" id="ARBA00022679"/>
    </source>
</evidence>
<dbReference type="SUPFAM" id="SSF53448">
    <property type="entry name" value="Nucleotide-diphospho-sugar transferases"/>
    <property type="match status" value="1"/>
</dbReference>
<dbReference type="PANTHER" id="PTHR48090:SF10">
    <property type="entry name" value="GLUCOSYL-3-PHOSPHOGLYCERATE SYNTHASE"/>
    <property type="match status" value="1"/>
</dbReference>
<keyword evidence="3" id="KW-0328">Glycosyltransferase</keyword>
<evidence type="ECO:0000256" key="3">
    <source>
        <dbReference type="ARBA" id="ARBA00022676"/>
    </source>
</evidence>
<evidence type="ECO:0000313" key="7">
    <source>
        <dbReference type="EMBL" id="SHE56876.1"/>
    </source>
</evidence>
<organism evidence="7 8">
    <name type="scientific">Desulfacinum infernum DSM 9756</name>
    <dbReference type="NCBI Taxonomy" id="1121391"/>
    <lineage>
        <taxon>Bacteria</taxon>
        <taxon>Pseudomonadati</taxon>
        <taxon>Thermodesulfobacteriota</taxon>
        <taxon>Syntrophobacteria</taxon>
        <taxon>Syntrophobacterales</taxon>
        <taxon>Syntrophobacteraceae</taxon>
        <taxon>Desulfacinum</taxon>
    </lineage>
</organism>
<dbReference type="Pfam" id="PF00535">
    <property type="entry name" value="Glycos_transf_2"/>
    <property type="match status" value="1"/>
</dbReference>
<evidence type="ECO:0000256" key="5">
    <source>
        <dbReference type="ARBA" id="ARBA00022842"/>
    </source>
</evidence>
<evidence type="ECO:0000313" key="8">
    <source>
        <dbReference type="Proteomes" id="UP000184076"/>
    </source>
</evidence>
<name>A0A1M4UJF8_9BACT</name>
<dbReference type="OrthoDB" id="9759709at2"/>
<dbReference type="GO" id="GO:0016757">
    <property type="term" value="F:glycosyltransferase activity"/>
    <property type="evidence" value="ECO:0007669"/>
    <property type="project" value="UniProtKB-KW"/>
</dbReference>
<dbReference type="STRING" id="1121391.SAMN02745206_00499"/>
<dbReference type="PANTHER" id="PTHR48090">
    <property type="entry name" value="UNDECAPRENYL-PHOSPHATE 4-DEOXY-4-FORMAMIDO-L-ARABINOSE TRANSFERASE-RELATED"/>
    <property type="match status" value="1"/>
</dbReference>
<dbReference type="AlphaFoldDB" id="A0A1M4UJF8"/>
<comment type="similarity">
    <text evidence="2">Belongs to the glycosyltransferase 2 family.</text>
</comment>
<dbReference type="InterPro" id="IPR001173">
    <property type="entry name" value="Glyco_trans_2-like"/>
</dbReference>
<evidence type="ECO:0000259" key="6">
    <source>
        <dbReference type="Pfam" id="PF00535"/>
    </source>
</evidence>
<dbReference type="InterPro" id="IPR029044">
    <property type="entry name" value="Nucleotide-diphossugar_trans"/>
</dbReference>
<sequence length="407" mass="46420">MIHMEENPQNVTAVDLVVAIPTFNEAASIGRAVEIVGQGLKEYFPDRQAVVINCDNHSLDGTRDAFFKANTSVPRIYLSTEPSRRGKGANLRMLFEKVQELNAQVVVVLEADISNLSPSWVPLFAEPVIRGAAYVTPLYLRHKYESTLTSCLVYPLSRCLYGRRVRQLDAGDCAFRGELAAAFLEAPAWSEPVEATGIDVWMGTVALTSRQPVWQTFVGAPKKHRMKDPFAHLSVRFRQVLTTLFEQMAVYEPFWRRVKWSKPTALFNLDGQEMDTPPIVEVNAARLFQRFHEGFQEFDGLWRDAFDPMGYNKLHEIRSMSFEQFTFPTQTWAALLFDAAAAYRRLGEDDRAKAALVDSLLPLYLGKVVSYVKRTERMSVQQAEEHVEDMCAVFEENKPYLLERWPH</sequence>
<reference evidence="8" key="1">
    <citation type="submission" date="2016-11" db="EMBL/GenBank/DDBJ databases">
        <authorList>
            <person name="Varghese N."/>
            <person name="Submissions S."/>
        </authorList>
    </citation>
    <scope>NUCLEOTIDE SEQUENCE [LARGE SCALE GENOMIC DNA]</scope>
    <source>
        <strain evidence="8">DSM 9756</strain>
    </source>
</reference>
<gene>
    <name evidence="7" type="ORF">SAMN02745206_00499</name>
</gene>
<accession>A0A1M4UJF8</accession>
<comment type="cofactor">
    <cofactor evidence="1">
        <name>Mg(2+)</name>
        <dbReference type="ChEBI" id="CHEBI:18420"/>
    </cofactor>
</comment>
<dbReference type="Proteomes" id="UP000184076">
    <property type="component" value="Unassembled WGS sequence"/>
</dbReference>
<protein>
    <submittedName>
        <fullName evidence="7">Glucosylglycerate synthase</fullName>
    </submittedName>
</protein>
<keyword evidence="8" id="KW-1185">Reference proteome</keyword>
<evidence type="ECO:0000256" key="2">
    <source>
        <dbReference type="ARBA" id="ARBA00006739"/>
    </source>
</evidence>
<evidence type="ECO:0000256" key="1">
    <source>
        <dbReference type="ARBA" id="ARBA00001946"/>
    </source>
</evidence>
<keyword evidence="4" id="KW-0808">Transferase</keyword>
<keyword evidence="5" id="KW-0460">Magnesium</keyword>
<dbReference type="RefSeq" id="WP_073036645.1">
    <property type="nucleotide sequence ID" value="NZ_FQVB01000005.1"/>
</dbReference>
<dbReference type="Gene3D" id="3.90.550.10">
    <property type="entry name" value="Spore Coat Polysaccharide Biosynthesis Protein SpsA, Chain A"/>
    <property type="match status" value="1"/>
</dbReference>